<comment type="caution">
    <text evidence="1">The sequence shown here is derived from an EMBL/GenBank/DDBJ whole genome shotgun (WGS) entry which is preliminary data.</text>
</comment>
<sequence length="83" mass="8982">MNFARAPLWLFSAHLDKPIQSVAALFWGNSNKSMFLLEFGDGRCGLKTAELALVNTGGAARCGRAALHRRDPTSRTPALALLL</sequence>
<accession>A0A4C1SQG3</accession>
<dbReference type="EMBL" id="BGZK01000013">
    <property type="protein sequence ID" value="GBP04225.1"/>
    <property type="molecule type" value="Genomic_DNA"/>
</dbReference>
<evidence type="ECO:0000313" key="1">
    <source>
        <dbReference type="EMBL" id="GBP04225.1"/>
    </source>
</evidence>
<gene>
    <name evidence="1" type="ORF">EVAR_6469_1</name>
</gene>
<dbReference type="AlphaFoldDB" id="A0A4C1SQG3"/>
<organism evidence="1 2">
    <name type="scientific">Eumeta variegata</name>
    <name type="common">Bagworm moth</name>
    <name type="synonym">Eumeta japonica</name>
    <dbReference type="NCBI Taxonomy" id="151549"/>
    <lineage>
        <taxon>Eukaryota</taxon>
        <taxon>Metazoa</taxon>
        <taxon>Ecdysozoa</taxon>
        <taxon>Arthropoda</taxon>
        <taxon>Hexapoda</taxon>
        <taxon>Insecta</taxon>
        <taxon>Pterygota</taxon>
        <taxon>Neoptera</taxon>
        <taxon>Endopterygota</taxon>
        <taxon>Lepidoptera</taxon>
        <taxon>Glossata</taxon>
        <taxon>Ditrysia</taxon>
        <taxon>Tineoidea</taxon>
        <taxon>Psychidae</taxon>
        <taxon>Oiketicinae</taxon>
        <taxon>Eumeta</taxon>
    </lineage>
</organism>
<reference evidence="1 2" key="1">
    <citation type="journal article" date="2019" name="Commun. Biol.">
        <title>The bagworm genome reveals a unique fibroin gene that provides high tensile strength.</title>
        <authorList>
            <person name="Kono N."/>
            <person name="Nakamura H."/>
            <person name="Ohtoshi R."/>
            <person name="Tomita M."/>
            <person name="Numata K."/>
            <person name="Arakawa K."/>
        </authorList>
    </citation>
    <scope>NUCLEOTIDE SEQUENCE [LARGE SCALE GENOMIC DNA]</scope>
</reference>
<protein>
    <submittedName>
        <fullName evidence="1">Uncharacterized protein</fullName>
    </submittedName>
</protein>
<dbReference type="Proteomes" id="UP000299102">
    <property type="component" value="Unassembled WGS sequence"/>
</dbReference>
<keyword evidence="2" id="KW-1185">Reference proteome</keyword>
<proteinExistence type="predicted"/>
<name>A0A4C1SQG3_EUMVA</name>
<evidence type="ECO:0000313" key="2">
    <source>
        <dbReference type="Proteomes" id="UP000299102"/>
    </source>
</evidence>